<keyword evidence="2" id="KW-0597">Phosphoprotein</keyword>
<dbReference type="PANTHER" id="PTHR43156">
    <property type="entry name" value="STAGE II SPORULATION PROTEIN E-RELATED"/>
    <property type="match status" value="1"/>
</dbReference>
<dbReference type="InterPro" id="IPR003594">
    <property type="entry name" value="HATPase_dom"/>
</dbReference>
<dbReference type="Gene3D" id="3.30.565.10">
    <property type="entry name" value="Histidine kinase-like ATPase, C-terminal domain"/>
    <property type="match status" value="1"/>
</dbReference>
<dbReference type="SUPFAM" id="SSF55874">
    <property type="entry name" value="ATPase domain of HSP90 chaperone/DNA topoisomerase II/histidine kinase"/>
    <property type="match status" value="1"/>
</dbReference>
<sequence>MVSLTPVAHGRILIVDDDRSQLMVLEAHLRNLGYATTALHSVHEASAWLKSSSTLEYVCVVTDYWMPGGTGLDLLRILRAEDPTLAVIILTMCGDKDLIAGALRDGVHGFMEKPIVPRVLADHVTRAVASTRQQRELREATQIAQEVGRNQLKLLRHQIAKLGRRLQAHYQPFGAVSGDFLSIFPMDEQNFVMIASDTSGHDMKSAYQSSYFHGLARGMLQCGGTIEEVFRHTNRMLLESVNADEIDISLAAIAFQANLETMSIRCLNTGFPQPYLIDGEGMASPLSEEPSNPLGWFPDLPHASQQTQPVGHIAFWSDGLDDLADRLQLDPLSLVFRLCQPGEDKSKLTMHAADDIVVVRASFGIEQSVADQPFAILAQTYRGDQLPEINEHQTFIENSVLTALPGVPEDKLSEILVCLRESLINALKHGCKGAPDEWARVQASYHPSTGCLRLRVSDSGPGHDFDHKRHEEAAADELLTEHRGLVMINNLPAQTYFSGNGSIVTMDFFI</sequence>
<dbReference type="STRING" id="1838286.Verru16b_02706"/>
<dbReference type="SMART" id="SM00448">
    <property type="entry name" value="REC"/>
    <property type="match status" value="1"/>
</dbReference>
<dbReference type="Pfam" id="PF00072">
    <property type="entry name" value="Response_reg"/>
    <property type="match status" value="1"/>
</dbReference>
<keyword evidence="5" id="KW-1185">Reference proteome</keyword>
<keyword evidence="1" id="KW-0378">Hydrolase</keyword>
<dbReference type="CDD" id="cd00156">
    <property type="entry name" value="REC"/>
    <property type="match status" value="1"/>
</dbReference>
<dbReference type="KEGG" id="obg:Verru16b_02706"/>
<dbReference type="EMBL" id="CP016094">
    <property type="protein sequence ID" value="AOS45622.1"/>
    <property type="molecule type" value="Genomic_DNA"/>
</dbReference>
<name>A0A1D8AXL1_9BACT</name>
<dbReference type="SUPFAM" id="SSF52172">
    <property type="entry name" value="CheY-like"/>
    <property type="match status" value="1"/>
</dbReference>
<dbReference type="GO" id="GO:0000160">
    <property type="term" value="P:phosphorelay signal transduction system"/>
    <property type="evidence" value="ECO:0007669"/>
    <property type="project" value="InterPro"/>
</dbReference>
<dbReference type="GO" id="GO:0016791">
    <property type="term" value="F:phosphatase activity"/>
    <property type="evidence" value="ECO:0007669"/>
    <property type="project" value="TreeGrafter"/>
</dbReference>
<evidence type="ECO:0000256" key="1">
    <source>
        <dbReference type="ARBA" id="ARBA00022801"/>
    </source>
</evidence>
<evidence type="ECO:0000313" key="4">
    <source>
        <dbReference type="EMBL" id="AOS45622.1"/>
    </source>
</evidence>
<dbReference type="Gene3D" id="3.60.40.10">
    <property type="entry name" value="PPM-type phosphatase domain"/>
    <property type="match status" value="1"/>
</dbReference>
<dbReference type="Pfam" id="PF13581">
    <property type="entry name" value="HATPase_c_2"/>
    <property type="match status" value="1"/>
</dbReference>
<accession>A0A1D8AXL1</accession>
<dbReference type="InterPro" id="IPR001789">
    <property type="entry name" value="Sig_transdc_resp-reg_receiver"/>
</dbReference>
<evidence type="ECO:0000256" key="2">
    <source>
        <dbReference type="PROSITE-ProRule" id="PRU00169"/>
    </source>
</evidence>
<gene>
    <name evidence="4" type="primary">cheY_3</name>
    <name evidence="4" type="ORF">Verru16b_02706</name>
</gene>
<dbReference type="InterPro" id="IPR052016">
    <property type="entry name" value="Bact_Sigma-Reg"/>
</dbReference>
<dbReference type="InterPro" id="IPR011006">
    <property type="entry name" value="CheY-like_superfamily"/>
</dbReference>
<dbReference type="AlphaFoldDB" id="A0A1D8AXL1"/>
<dbReference type="InterPro" id="IPR001932">
    <property type="entry name" value="PPM-type_phosphatase-like_dom"/>
</dbReference>
<dbReference type="CDD" id="cd16936">
    <property type="entry name" value="HATPase_RsbW-like"/>
    <property type="match status" value="1"/>
</dbReference>
<protein>
    <submittedName>
        <fullName evidence="4">Chemotaxis protein CheY</fullName>
    </submittedName>
</protein>
<evidence type="ECO:0000259" key="3">
    <source>
        <dbReference type="PROSITE" id="PS50110"/>
    </source>
</evidence>
<feature type="domain" description="Response regulatory" evidence="3">
    <location>
        <begin position="11"/>
        <end position="128"/>
    </location>
</feature>
<feature type="modified residue" description="4-aspartylphosphate" evidence="2">
    <location>
        <position position="63"/>
    </location>
</feature>
<evidence type="ECO:0000313" key="5">
    <source>
        <dbReference type="Proteomes" id="UP000095228"/>
    </source>
</evidence>
<dbReference type="RefSeq" id="WP_069962749.1">
    <property type="nucleotide sequence ID" value="NZ_CP016094.1"/>
</dbReference>
<dbReference type="InterPro" id="IPR036457">
    <property type="entry name" value="PPM-type-like_dom_sf"/>
</dbReference>
<reference evidence="4 5" key="1">
    <citation type="submission" date="2016-06" db="EMBL/GenBank/DDBJ databases">
        <title>Three novel species with peptidoglycan cell walls form the new genus Lacunisphaera gen. nov. in the family Opitutaceae of the verrucomicrobial subdivision 4.</title>
        <authorList>
            <person name="Rast P."/>
            <person name="Gloeckner I."/>
            <person name="Jogler M."/>
            <person name="Boedeker C."/>
            <person name="Jeske O."/>
            <person name="Wiegand S."/>
            <person name="Reinhardt R."/>
            <person name="Schumann P."/>
            <person name="Rohde M."/>
            <person name="Spring S."/>
            <person name="Gloeckner F.O."/>
            <person name="Jogler C."/>
        </authorList>
    </citation>
    <scope>NUCLEOTIDE SEQUENCE [LARGE SCALE GENOMIC DNA]</scope>
    <source>
        <strain evidence="4 5">IG16b</strain>
    </source>
</reference>
<dbReference type="InterPro" id="IPR036890">
    <property type="entry name" value="HATPase_C_sf"/>
</dbReference>
<dbReference type="Gene3D" id="3.40.50.2300">
    <property type="match status" value="1"/>
</dbReference>
<dbReference type="OrthoDB" id="9790442at2"/>
<dbReference type="Proteomes" id="UP000095228">
    <property type="component" value="Chromosome"/>
</dbReference>
<dbReference type="Pfam" id="PF07228">
    <property type="entry name" value="SpoIIE"/>
    <property type="match status" value="1"/>
</dbReference>
<dbReference type="PANTHER" id="PTHR43156:SF2">
    <property type="entry name" value="STAGE II SPORULATION PROTEIN E"/>
    <property type="match status" value="1"/>
</dbReference>
<dbReference type="PROSITE" id="PS50110">
    <property type="entry name" value="RESPONSE_REGULATORY"/>
    <property type="match status" value="1"/>
</dbReference>
<proteinExistence type="predicted"/>
<organism evidence="4 5">
    <name type="scientific">Lacunisphaera limnophila</name>
    <dbReference type="NCBI Taxonomy" id="1838286"/>
    <lineage>
        <taxon>Bacteria</taxon>
        <taxon>Pseudomonadati</taxon>
        <taxon>Verrucomicrobiota</taxon>
        <taxon>Opitutia</taxon>
        <taxon>Opitutales</taxon>
        <taxon>Opitutaceae</taxon>
        <taxon>Lacunisphaera</taxon>
    </lineage>
</organism>